<feature type="transmembrane region" description="Helical" evidence="8">
    <location>
        <begin position="216"/>
        <end position="247"/>
    </location>
</feature>
<accession>A0A7V4DDG1</accession>
<keyword evidence="5 8" id="KW-0812">Transmembrane</keyword>
<evidence type="ECO:0000256" key="4">
    <source>
        <dbReference type="ARBA" id="ARBA00022519"/>
    </source>
</evidence>
<dbReference type="GO" id="GO:0005886">
    <property type="term" value="C:plasma membrane"/>
    <property type="evidence" value="ECO:0007669"/>
    <property type="project" value="UniProtKB-SubCell"/>
</dbReference>
<protein>
    <submittedName>
        <fullName evidence="9">ABC transporter permease</fullName>
    </submittedName>
</protein>
<dbReference type="CDD" id="cd06579">
    <property type="entry name" value="TM_PBP1_transp_AraH_like"/>
    <property type="match status" value="1"/>
</dbReference>
<evidence type="ECO:0000256" key="2">
    <source>
        <dbReference type="ARBA" id="ARBA00022448"/>
    </source>
</evidence>
<dbReference type="GO" id="GO:0022857">
    <property type="term" value="F:transmembrane transporter activity"/>
    <property type="evidence" value="ECO:0007669"/>
    <property type="project" value="InterPro"/>
</dbReference>
<dbReference type="AlphaFoldDB" id="A0A7V4DDG1"/>
<keyword evidence="2" id="KW-0813">Transport</keyword>
<evidence type="ECO:0000256" key="8">
    <source>
        <dbReference type="SAM" id="Phobius"/>
    </source>
</evidence>
<feature type="transmembrane region" description="Helical" evidence="8">
    <location>
        <begin position="259"/>
        <end position="278"/>
    </location>
</feature>
<keyword evidence="3" id="KW-1003">Cell membrane</keyword>
<keyword evidence="7 8" id="KW-0472">Membrane</keyword>
<reference evidence="9" key="1">
    <citation type="journal article" date="2020" name="mSystems">
        <title>Genome- and Community-Level Interaction Insights into Carbon Utilization and Element Cycling Functions of Hydrothermarchaeota in Hydrothermal Sediment.</title>
        <authorList>
            <person name="Zhou Z."/>
            <person name="Liu Y."/>
            <person name="Xu W."/>
            <person name="Pan J."/>
            <person name="Luo Z.H."/>
            <person name="Li M."/>
        </authorList>
    </citation>
    <scope>NUCLEOTIDE SEQUENCE [LARGE SCALE GENOMIC DNA]</scope>
    <source>
        <strain evidence="9">SpSt-747</strain>
    </source>
</reference>
<dbReference type="PANTHER" id="PTHR32196">
    <property type="entry name" value="ABC TRANSPORTER PERMEASE PROTEIN YPHD-RELATED-RELATED"/>
    <property type="match status" value="1"/>
</dbReference>
<gene>
    <name evidence="9" type="ORF">ENV30_01060</name>
</gene>
<feature type="transmembrane region" description="Helical" evidence="8">
    <location>
        <begin position="50"/>
        <end position="71"/>
    </location>
</feature>
<feature type="transmembrane region" description="Helical" evidence="8">
    <location>
        <begin position="6"/>
        <end position="38"/>
    </location>
</feature>
<proteinExistence type="predicted"/>
<dbReference type="Pfam" id="PF02653">
    <property type="entry name" value="BPD_transp_2"/>
    <property type="match status" value="1"/>
</dbReference>
<evidence type="ECO:0000256" key="3">
    <source>
        <dbReference type="ARBA" id="ARBA00022475"/>
    </source>
</evidence>
<evidence type="ECO:0000256" key="7">
    <source>
        <dbReference type="ARBA" id="ARBA00023136"/>
    </source>
</evidence>
<name>A0A7V4DDG1_9BACT</name>
<dbReference type="PANTHER" id="PTHR32196:SF21">
    <property type="entry name" value="ABC TRANSPORTER PERMEASE PROTEIN YPHD-RELATED"/>
    <property type="match status" value="1"/>
</dbReference>
<evidence type="ECO:0000256" key="1">
    <source>
        <dbReference type="ARBA" id="ARBA00004651"/>
    </source>
</evidence>
<feature type="transmembrane region" description="Helical" evidence="8">
    <location>
        <begin position="77"/>
        <end position="97"/>
    </location>
</feature>
<dbReference type="InterPro" id="IPR001851">
    <property type="entry name" value="ABC_transp_permease"/>
</dbReference>
<dbReference type="EMBL" id="DTFV01000021">
    <property type="protein sequence ID" value="HGI29894.1"/>
    <property type="molecule type" value="Genomic_DNA"/>
</dbReference>
<evidence type="ECO:0000256" key="6">
    <source>
        <dbReference type="ARBA" id="ARBA00022989"/>
    </source>
</evidence>
<keyword evidence="6 8" id="KW-1133">Transmembrane helix</keyword>
<feature type="transmembrane region" description="Helical" evidence="8">
    <location>
        <begin position="175"/>
        <end position="196"/>
    </location>
</feature>
<keyword evidence="4" id="KW-0997">Cell inner membrane</keyword>
<evidence type="ECO:0000256" key="5">
    <source>
        <dbReference type="ARBA" id="ARBA00022692"/>
    </source>
</evidence>
<evidence type="ECO:0000313" key="9">
    <source>
        <dbReference type="EMBL" id="HGI29894.1"/>
    </source>
</evidence>
<comment type="caution">
    <text evidence="9">The sequence shown here is derived from an EMBL/GenBank/DDBJ whole genome shotgun (WGS) entry which is preliminary data.</text>
</comment>
<comment type="subcellular location">
    <subcellularLocation>
        <location evidence="1">Cell membrane</location>
        <topology evidence="1">Multi-pass membrane protein</topology>
    </subcellularLocation>
</comment>
<sequence length="290" mass="31526">MRNNSFLGIVALGELVVLISGGIDVSFTAIATVAQYVMGVLITRYAVESVFLAFLIPIPIGIALGAFNAFLVNRTRVHPVIITISNLNVFYGLLMVISKGKWIYGFPAPFRDFARLKVLTLVSEKGVDYGLSIFTVVWFLIAVVTWLILQYLPIGRKVYALGGNSEAARRAGFDIFRIQLFVYCYIGFLSGLAGFVHAELNQMIQPNAIVGRELDVLAAAILGGASVFGGAGSPLGVVLGVLFIAFVKNGLILMKASAYWHQVIMGFIIVLAATLSAYQQNLERKRRKGV</sequence>
<organism evidence="9">
    <name type="scientific">Candidatus Caldatribacterium californiense</name>
    <dbReference type="NCBI Taxonomy" id="1454726"/>
    <lineage>
        <taxon>Bacteria</taxon>
        <taxon>Pseudomonadati</taxon>
        <taxon>Atribacterota</taxon>
        <taxon>Atribacteria</taxon>
        <taxon>Atribacterales</taxon>
        <taxon>Candidatus Caldatribacteriaceae</taxon>
        <taxon>Candidatus Caldatribacterium</taxon>
    </lineage>
</organism>
<feature type="transmembrane region" description="Helical" evidence="8">
    <location>
        <begin position="129"/>
        <end position="149"/>
    </location>
</feature>